<protein>
    <submittedName>
        <fullName evidence="2">Uncharacterized protein</fullName>
    </submittedName>
</protein>
<name>A0A1X6NPQ0_PORUM</name>
<proteinExistence type="predicted"/>
<feature type="region of interest" description="Disordered" evidence="1">
    <location>
        <begin position="1"/>
        <end position="174"/>
    </location>
</feature>
<feature type="compositionally biased region" description="Basic and acidic residues" evidence="1">
    <location>
        <begin position="37"/>
        <end position="48"/>
    </location>
</feature>
<feature type="compositionally biased region" description="Polar residues" evidence="1">
    <location>
        <begin position="18"/>
        <end position="36"/>
    </location>
</feature>
<keyword evidence="3" id="KW-1185">Reference proteome</keyword>
<dbReference type="Proteomes" id="UP000218209">
    <property type="component" value="Unassembled WGS sequence"/>
</dbReference>
<evidence type="ECO:0000313" key="2">
    <source>
        <dbReference type="EMBL" id="OSX70571.1"/>
    </source>
</evidence>
<dbReference type="AlphaFoldDB" id="A0A1X6NPQ0"/>
<organism evidence="2 3">
    <name type="scientific">Porphyra umbilicalis</name>
    <name type="common">Purple laver</name>
    <name type="synonym">Red alga</name>
    <dbReference type="NCBI Taxonomy" id="2786"/>
    <lineage>
        <taxon>Eukaryota</taxon>
        <taxon>Rhodophyta</taxon>
        <taxon>Bangiophyceae</taxon>
        <taxon>Bangiales</taxon>
        <taxon>Bangiaceae</taxon>
        <taxon>Porphyra</taxon>
    </lineage>
</organism>
<feature type="compositionally biased region" description="Low complexity" evidence="1">
    <location>
        <begin position="148"/>
        <end position="162"/>
    </location>
</feature>
<evidence type="ECO:0000313" key="3">
    <source>
        <dbReference type="Proteomes" id="UP000218209"/>
    </source>
</evidence>
<reference evidence="2 3" key="1">
    <citation type="submission" date="2017-03" db="EMBL/GenBank/DDBJ databases">
        <title>WGS assembly of Porphyra umbilicalis.</title>
        <authorList>
            <person name="Brawley S.H."/>
            <person name="Blouin N.A."/>
            <person name="Ficko-Blean E."/>
            <person name="Wheeler G.L."/>
            <person name="Lohr M."/>
            <person name="Goodson H.V."/>
            <person name="Jenkins J.W."/>
            <person name="Blaby-Haas C.E."/>
            <person name="Helliwell K.E."/>
            <person name="Chan C."/>
            <person name="Marriage T."/>
            <person name="Bhattacharya D."/>
            <person name="Klein A.S."/>
            <person name="Badis Y."/>
            <person name="Brodie J."/>
            <person name="Cao Y."/>
            <person name="Collen J."/>
            <person name="Dittami S.M."/>
            <person name="Gachon C.M."/>
            <person name="Green B.R."/>
            <person name="Karpowicz S."/>
            <person name="Kim J.W."/>
            <person name="Kudahl U."/>
            <person name="Lin S."/>
            <person name="Michel G."/>
            <person name="Mittag M."/>
            <person name="Olson B.J."/>
            <person name="Pangilinan J."/>
            <person name="Peng Y."/>
            <person name="Qiu H."/>
            <person name="Shu S."/>
            <person name="Singer J.T."/>
            <person name="Smith A.G."/>
            <person name="Sprecher B.N."/>
            <person name="Wagner V."/>
            <person name="Wang W."/>
            <person name="Wang Z.-Y."/>
            <person name="Yan J."/>
            <person name="Yarish C."/>
            <person name="Zoeuner-Riek S."/>
            <person name="Zhuang Y."/>
            <person name="Zou Y."/>
            <person name="Lindquist E.A."/>
            <person name="Grimwood J."/>
            <person name="Barry K."/>
            <person name="Rokhsar D.S."/>
            <person name="Schmutz J."/>
            <person name="Stiller J.W."/>
            <person name="Grossman A.R."/>
            <person name="Prochnik S.E."/>
        </authorList>
    </citation>
    <scope>NUCLEOTIDE SEQUENCE [LARGE SCALE GENOMIC DNA]</scope>
    <source>
        <strain evidence="2">4086291</strain>
    </source>
</reference>
<dbReference type="EMBL" id="KV919238">
    <property type="protein sequence ID" value="OSX70571.1"/>
    <property type="molecule type" value="Genomic_DNA"/>
</dbReference>
<feature type="compositionally biased region" description="Low complexity" evidence="1">
    <location>
        <begin position="98"/>
        <end position="114"/>
    </location>
</feature>
<accession>A0A1X6NPQ0</accession>
<feature type="compositionally biased region" description="Polar residues" evidence="1">
    <location>
        <begin position="1"/>
        <end position="10"/>
    </location>
</feature>
<gene>
    <name evidence="2" type="ORF">BU14_0718s0003</name>
</gene>
<sequence>MPPRGSSKTSRGGRPTAVKSTPTTGSSSRVVATRTPSAEERRAKDEMRATSSPSTGAVAHEQPLLCAEQPSTTGNDGVTEGRVPHVQLEQDEDITNDVSGAVASASVASAVVHSRTPASGSNRTDAGALVSPRVTSDDRSDVPPPTLPKGSSSKGKGKAPAGPTGGCFKPPARPARSLPKIAGLGNGVGFLLDGAAGTSAGSSVRTDVMLTSTVTVAMQPLFKEVQQLTDAVMELKEDVAKLSGQLDTHGKATEAVRASTVKIEENLNQGALVGGADIATAADTQKESGACAKSDISSYKEVERVRARVRASLSHTFATTSDSSDTVPDADAYRDLIQLDTQTELNIDEDTAHDWLMANVAVPPRRDGAPATLTRALLVLLRAKSHWVQALKKRILLVYFRAIEVDARVLHAADAVQWVADLKYFTSVVGRKGVLAAAGAVLSMTGGGARIIKPMGVGDGTVLEATTHHFGFVCAIVRAALDEAAGVDTDSTIGEAFYKRLEVEQERVDAELPMDNLVHDGLRLTDGNQ</sequence>
<evidence type="ECO:0000256" key="1">
    <source>
        <dbReference type="SAM" id="MobiDB-lite"/>
    </source>
</evidence>